<dbReference type="InterPro" id="IPR006121">
    <property type="entry name" value="HMA_dom"/>
</dbReference>
<accession>A0AAV0P8X2</accession>
<sequence length="279" mass="30779">MAKNTSSVQEEAPTHGLHCKTWVLRVSIHCQGCKRKVSKILLAIHGVYTVAVDMKKQRVTVTGNVEAETLITKLSNKGKRASICDNESKNSKSNHAGNQEEENNSQKKKNKKKQKQSENRGAHEEEASKAMMATIPDENSSPNKQTVAKDSPGNLSSGEKKRREGKNKTEKEGDHVNVDPNSASSSSVPPFSSGYNRYQQMTTNQVLPSPYPYPPPQQYFYFPAAVNAAPNPFYLYAQQQANPFGYQSQLPPPQQSMGQGLDSSLQIFSDENVNGCSVM</sequence>
<dbReference type="Proteomes" id="UP001154282">
    <property type="component" value="Unassembled WGS sequence"/>
</dbReference>
<keyword evidence="1" id="KW-0488">Methylation</keyword>
<feature type="domain" description="HMA" evidence="7">
    <location>
        <begin position="19"/>
        <end position="82"/>
    </location>
</feature>
<evidence type="ECO:0000256" key="3">
    <source>
        <dbReference type="ARBA" id="ARBA00023288"/>
    </source>
</evidence>
<dbReference type="PANTHER" id="PTHR45868">
    <property type="entry name" value="HEAVY METAL-ASSOCIATED ISOPRENYLATED PLANT PROTEIN 33-RELATED"/>
    <property type="match status" value="1"/>
</dbReference>
<dbReference type="EMBL" id="CAMGYJ010000008">
    <property type="protein sequence ID" value="CAI0466781.1"/>
    <property type="molecule type" value="Genomic_DNA"/>
</dbReference>
<dbReference type="PROSITE" id="PS50846">
    <property type="entry name" value="HMA_2"/>
    <property type="match status" value="1"/>
</dbReference>
<keyword evidence="2" id="KW-0479">Metal-binding</keyword>
<evidence type="ECO:0000256" key="6">
    <source>
        <dbReference type="SAM" id="MobiDB-lite"/>
    </source>
</evidence>
<evidence type="ECO:0000256" key="4">
    <source>
        <dbReference type="ARBA" id="ARBA00023289"/>
    </source>
</evidence>
<feature type="compositionally biased region" description="Basic and acidic residues" evidence="6">
    <location>
        <begin position="158"/>
        <end position="177"/>
    </location>
</feature>
<feature type="compositionally biased region" description="Low complexity" evidence="6">
    <location>
        <begin position="178"/>
        <end position="196"/>
    </location>
</feature>
<comment type="caution">
    <text evidence="8">The sequence shown here is derived from an EMBL/GenBank/DDBJ whole genome shotgun (WGS) entry which is preliminary data.</text>
</comment>
<feature type="compositionally biased region" description="Polar residues" evidence="6">
    <location>
        <begin position="137"/>
        <end position="157"/>
    </location>
</feature>
<evidence type="ECO:0000313" key="8">
    <source>
        <dbReference type="EMBL" id="CAI0466781.1"/>
    </source>
</evidence>
<dbReference type="AlphaFoldDB" id="A0AAV0P8X2"/>
<dbReference type="InterPro" id="IPR036163">
    <property type="entry name" value="HMA_dom_sf"/>
</dbReference>
<dbReference type="Pfam" id="PF00403">
    <property type="entry name" value="HMA"/>
    <property type="match status" value="1"/>
</dbReference>
<organism evidence="8 9">
    <name type="scientific">Linum tenue</name>
    <dbReference type="NCBI Taxonomy" id="586396"/>
    <lineage>
        <taxon>Eukaryota</taxon>
        <taxon>Viridiplantae</taxon>
        <taxon>Streptophyta</taxon>
        <taxon>Embryophyta</taxon>
        <taxon>Tracheophyta</taxon>
        <taxon>Spermatophyta</taxon>
        <taxon>Magnoliopsida</taxon>
        <taxon>eudicotyledons</taxon>
        <taxon>Gunneridae</taxon>
        <taxon>Pentapetalae</taxon>
        <taxon>rosids</taxon>
        <taxon>fabids</taxon>
        <taxon>Malpighiales</taxon>
        <taxon>Linaceae</taxon>
        <taxon>Linum</taxon>
    </lineage>
</organism>
<evidence type="ECO:0000259" key="7">
    <source>
        <dbReference type="PROSITE" id="PS50846"/>
    </source>
</evidence>
<evidence type="ECO:0000256" key="2">
    <source>
        <dbReference type="ARBA" id="ARBA00022723"/>
    </source>
</evidence>
<keyword evidence="9" id="KW-1185">Reference proteome</keyword>
<dbReference type="GO" id="GO:0046872">
    <property type="term" value="F:metal ion binding"/>
    <property type="evidence" value="ECO:0007669"/>
    <property type="project" value="UniProtKB-KW"/>
</dbReference>
<reference evidence="8" key="1">
    <citation type="submission" date="2022-08" db="EMBL/GenBank/DDBJ databases">
        <authorList>
            <person name="Gutierrez-Valencia J."/>
        </authorList>
    </citation>
    <scope>NUCLEOTIDE SEQUENCE</scope>
</reference>
<feature type="region of interest" description="Disordered" evidence="6">
    <location>
        <begin position="75"/>
        <end position="196"/>
    </location>
</feature>
<dbReference type="Gene3D" id="3.30.70.100">
    <property type="match status" value="1"/>
</dbReference>
<evidence type="ECO:0000256" key="5">
    <source>
        <dbReference type="ARBA" id="ARBA00024045"/>
    </source>
</evidence>
<proteinExistence type="inferred from homology"/>
<feature type="compositionally biased region" description="Basic and acidic residues" evidence="6">
    <location>
        <begin position="115"/>
        <end position="128"/>
    </location>
</feature>
<keyword evidence="3" id="KW-0449">Lipoprotein</keyword>
<dbReference type="PANTHER" id="PTHR45868:SF80">
    <property type="entry name" value="F15K9.8-RELATED"/>
    <property type="match status" value="1"/>
</dbReference>
<evidence type="ECO:0000256" key="1">
    <source>
        <dbReference type="ARBA" id="ARBA00022481"/>
    </source>
</evidence>
<name>A0AAV0P8X2_9ROSI</name>
<dbReference type="SUPFAM" id="SSF55008">
    <property type="entry name" value="HMA, heavy metal-associated domain"/>
    <property type="match status" value="1"/>
</dbReference>
<dbReference type="CDD" id="cd00371">
    <property type="entry name" value="HMA"/>
    <property type="match status" value="1"/>
</dbReference>
<comment type="similarity">
    <text evidence="5">Belongs to the HIPP family.</text>
</comment>
<evidence type="ECO:0000313" key="9">
    <source>
        <dbReference type="Proteomes" id="UP001154282"/>
    </source>
</evidence>
<keyword evidence="4" id="KW-0636">Prenylation</keyword>
<gene>
    <name evidence="8" type="ORF">LITE_LOCUS37177</name>
</gene>
<protein>
    <recommendedName>
        <fullName evidence="7">HMA domain-containing protein</fullName>
    </recommendedName>
</protein>